<evidence type="ECO:0000313" key="1">
    <source>
        <dbReference type="EMBL" id="WVX51449.1"/>
    </source>
</evidence>
<reference evidence="1 2" key="2">
    <citation type="submission" date="2024-01" db="EMBL/GenBank/DDBJ databases">
        <title>Roseobacter fucihabitans sp. nov., isolated from the brown alga Fucus spiralis.</title>
        <authorList>
            <person name="Hahnke S."/>
            <person name="Berger M."/>
            <person name="Schlingloff A."/>
            <person name="Athale I."/>
            <person name="Neumann-Schaal M."/>
            <person name="Adenaya A."/>
            <person name="Poehlein A."/>
            <person name="Daniel R."/>
            <person name="Pertersen J."/>
            <person name="Brinkhoff T."/>
        </authorList>
    </citation>
    <scope>NUCLEOTIDE SEQUENCE [LARGE SCALE GENOMIC DNA]</scope>
    <source>
        <strain evidence="1 2">B14</strain>
        <plasmid evidence="1 2">pROLI127</plasmid>
    </source>
</reference>
<name>A0ABZ2BZC8_9RHOB</name>
<dbReference type="EMBL" id="CP143424">
    <property type="protein sequence ID" value="WVX51449.1"/>
    <property type="molecule type" value="Genomic_DNA"/>
</dbReference>
<protein>
    <submittedName>
        <fullName evidence="1">Uncharacterized protein</fullName>
    </submittedName>
</protein>
<keyword evidence="1" id="KW-0614">Plasmid</keyword>
<organism evidence="1 2">
    <name type="scientific">Roseobacter fucihabitans</name>
    <dbReference type="NCBI Taxonomy" id="1537242"/>
    <lineage>
        <taxon>Bacteria</taxon>
        <taxon>Pseudomonadati</taxon>
        <taxon>Pseudomonadota</taxon>
        <taxon>Alphaproteobacteria</taxon>
        <taxon>Rhodobacterales</taxon>
        <taxon>Roseobacteraceae</taxon>
        <taxon>Roseobacter</taxon>
    </lineage>
</organism>
<geneLocation type="plasmid" evidence="1 2">
    <name>pROLI127</name>
</geneLocation>
<dbReference type="Proteomes" id="UP001318682">
    <property type="component" value="Plasmid pROLI127"/>
</dbReference>
<sequence>MLLKTFYLAKFRSRKLNPLDGQHSFALRMLPDNQPNQSVSSECLLVVAEFYRSLTYYLIQLKIIFDLVAGRGYRNLHYSAP</sequence>
<gene>
    <name evidence="1" type="ORF">ROLI_045510</name>
</gene>
<keyword evidence="2" id="KW-1185">Reference proteome</keyword>
<reference evidence="1 2" key="1">
    <citation type="submission" date="2015-07" db="EMBL/GenBank/DDBJ databases">
        <authorList>
            <person name="Voget S."/>
            <person name="Dogs M."/>
            <person name="Brinkhoff T.H."/>
            <person name="Daniel R."/>
        </authorList>
    </citation>
    <scope>NUCLEOTIDE SEQUENCE [LARGE SCALE GENOMIC DNA]</scope>
    <source>
        <strain evidence="1 2">B14</strain>
        <plasmid evidence="1 2">pROLI127</plasmid>
    </source>
</reference>
<evidence type="ECO:0000313" key="2">
    <source>
        <dbReference type="Proteomes" id="UP001318682"/>
    </source>
</evidence>
<proteinExistence type="predicted"/>
<accession>A0ABZ2BZC8</accession>